<evidence type="ECO:0000256" key="3">
    <source>
        <dbReference type="ARBA" id="ARBA00023136"/>
    </source>
</evidence>
<feature type="region of interest" description="Disordered" evidence="4">
    <location>
        <begin position="1"/>
        <end position="85"/>
    </location>
</feature>
<feature type="non-terminal residue" evidence="6">
    <location>
        <position position="270"/>
    </location>
</feature>
<protein>
    <recommendedName>
        <fullName evidence="8">Golgi to ER traffic protein 2</fullName>
    </recommendedName>
</protein>
<feature type="compositionally biased region" description="Polar residues" evidence="4">
    <location>
        <begin position="72"/>
        <end position="83"/>
    </location>
</feature>
<keyword evidence="3 5" id="KW-0472">Membrane</keyword>
<comment type="caution">
    <text evidence="6">The sequence shown here is derived from an EMBL/GenBank/DDBJ whole genome shotgun (WGS) entry which is preliminary data.</text>
</comment>
<evidence type="ECO:0000256" key="1">
    <source>
        <dbReference type="ARBA" id="ARBA00022692"/>
    </source>
</evidence>
<keyword evidence="7" id="KW-1185">Reference proteome</keyword>
<sequence>MSSASARAQARRQAILSRGSDRLAKLTTSGRGEDAPAYVHDDPPVPKLSSLPNFVGEETSMPTPPSLAEPVPNSTPDPSVWSEQQQQQLMQALMGRMPAGAEPPIPNLADNPLFSHLLAASGGGNGKGGLPGGMPAIGKVPEPVVQPKSLLQKLLPLLHLIVMWSFLAFFVLYKEPKAQESLGGLMNERKNVLWQRWAELGKEMGRIQLVPFFWALMTIQIVLHSTRIFVGTDAAPLPFLLNMAVPFLPPQLSSTIVYGWKYISLFSMLL</sequence>
<accession>A0A9P7VW78</accession>
<feature type="compositionally biased region" description="Basic and acidic residues" evidence="4">
    <location>
        <begin position="31"/>
        <end position="44"/>
    </location>
</feature>
<keyword evidence="2 5" id="KW-1133">Transmembrane helix</keyword>
<dbReference type="GO" id="GO:0006890">
    <property type="term" value="P:retrograde vesicle-mediated transport, Golgi to endoplasmic reticulum"/>
    <property type="evidence" value="ECO:0007669"/>
    <property type="project" value="TreeGrafter"/>
</dbReference>
<gene>
    <name evidence="6" type="ORF">BT62DRAFT_930116</name>
</gene>
<evidence type="ECO:0000256" key="4">
    <source>
        <dbReference type="SAM" id="MobiDB-lite"/>
    </source>
</evidence>
<dbReference type="Pfam" id="PF08690">
    <property type="entry name" value="GET2"/>
    <property type="match status" value="1"/>
</dbReference>
<dbReference type="RefSeq" id="XP_043041537.1">
    <property type="nucleotide sequence ID" value="XM_043185860.1"/>
</dbReference>
<evidence type="ECO:0000256" key="2">
    <source>
        <dbReference type="ARBA" id="ARBA00022989"/>
    </source>
</evidence>
<dbReference type="Proteomes" id="UP000812287">
    <property type="component" value="Unassembled WGS sequence"/>
</dbReference>
<evidence type="ECO:0000256" key="5">
    <source>
        <dbReference type="SAM" id="Phobius"/>
    </source>
</evidence>
<dbReference type="AlphaFoldDB" id="A0A9P7VW78"/>
<name>A0A9P7VW78_9AGAR</name>
<reference evidence="6" key="1">
    <citation type="submission" date="2020-11" db="EMBL/GenBank/DDBJ databases">
        <title>Adaptations for nitrogen fixation in a non-lichenized fungal sporocarp promotes dispersal by wood-feeding termites.</title>
        <authorList>
            <consortium name="DOE Joint Genome Institute"/>
            <person name="Koch R.A."/>
            <person name="Yoon G."/>
            <person name="Arayal U."/>
            <person name="Lail K."/>
            <person name="Amirebrahimi M."/>
            <person name="Labutti K."/>
            <person name="Lipzen A."/>
            <person name="Riley R."/>
            <person name="Barry K."/>
            <person name="Henrissat B."/>
            <person name="Grigoriev I.V."/>
            <person name="Herr J.R."/>
            <person name="Aime M.C."/>
        </authorList>
    </citation>
    <scope>NUCLEOTIDE SEQUENCE</scope>
    <source>
        <strain evidence="6">MCA 3950</strain>
    </source>
</reference>
<dbReference type="InterPro" id="IPR028143">
    <property type="entry name" value="Get2/sif1"/>
</dbReference>
<dbReference type="PANTHER" id="PTHR28263">
    <property type="entry name" value="GOLGI TO ER TRAFFIC PROTEIN 2"/>
    <property type="match status" value="1"/>
</dbReference>
<dbReference type="OrthoDB" id="5393181at2759"/>
<feature type="transmembrane region" description="Helical" evidence="5">
    <location>
        <begin position="209"/>
        <end position="230"/>
    </location>
</feature>
<dbReference type="EMBL" id="MU250530">
    <property type="protein sequence ID" value="KAG7448037.1"/>
    <property type="molecule type" value="Genomic_DNA"/>
</dbReference>
<feature type="compositionally biased region" description="Low complexity" evidence="4">
    <location>
        <begin position="1"/>
        <end position="14"/>
    </location>
</feature>
<keyword evidence="1 5" id="KW-0812">Transmembrane</keyword>
<dbReference type="PANTHER" id="PTHR28263:SF1">
    <property type="entry name" value="GOLGI TO ER TRAFFIC PROTEIN 2"/>
    <property type="match status" value="1"/>
</dbReference>
<evidence type="ECO:0000313" key="6">
    <source>
        <dbReference type="EMBL" id="KAG7448037.1"/>
    </source>
</evidence>
<evidence type="ECO:0008006" key="8">
    <source>
        <dbReference type="Google" id="ProtNLM"/>
    </source>
</evidence>
<organism evidence="6 7">
    <name type="scientific">Guyanagaster necrorhizus</name>
    <dbReference type="NCBI Taxonomy" id="856835"/>
    <lineage>
        <taxon>Eukaryota</taxon>
        <taxon>Fungi</taxon>
        <taxon>Dikarya</taxon>
        <taxon>Basidiomycota</taxon>
        <taxon>Agaricomycotina</taxon>
        <taxon>Agaricomycetes</taxon>
        <taxon>Agaricomycetidae</taxon>
        <taxon>Agaricales</taxon>
        <taxon>Marasmiineae</taxon>
        <taxon>Physalacriaceae</taxon>
        <taxon>Guyanagaster</taxon>
    </lineage>
</organism>
<dbReference type="GeneID" id="66108157"/>
<evidence type="ECO:0000313" key="7">
    <source>
        <dbReference type="Proteomes" id="UP000812287"/>
    </source>
</evidence>
<proteinExistence type="predicted"/>
<feature type="transmembrane region" description="Helical" evidence="5">
    <location>
        <begin position="154"/>
        <end position="173"/>
    </location>
</feature>